<feature type="compositionally biased region" description="Polar residues" evidence="12">
    <location>
        <begin position="1190"/>
        <end position="1206"/>
    </location>
</feature>
<comment type="similarity">
    <text evidence="1">Belongs to the protein kinase superfamily. CMGC Ser/Thr protein kinase family. MNB/DYRK subfamily.</text>
</comment>
<evidence type="ECO:0000256" key="5">
    <source>
        <dbReference type="ARBA" id="ARBA00022741"/>
    </source>
</evidence>
<evidence type="ECO:0000256" key="2">
    <source>
        <dbReference type="ARBA" id="ARBA00013203"/>
    </source>
</evidence>
<evidence type="ECO:0000256" key="4">
    <source>
        <dbReference type="ARBA" id="ARBA00022679"/>
    </source>
</evidence>
<dbReference type="SUPFAM" id="SSF56112">
    <property type="entry name" value="Protein kinase-like (PK-like)"/>
    <property type="match status" value="1"/>
</dbReference>
<dbReference type="CDD" id="cd14210">
    <property type="entry name" value="PKc_DYRK"/>
    <property type="match status" value="1"/>
</dbReference>
<dbReference type="InterPro" id="IPR050494">
    <property type="entry name" value="Ser_Thr_dual-spec_kinase"/>
</dbReference>
<dbReference type="InterPro" id="IPR008271">
    <property type="entry name" value="Ser/Thr_kinase_AS"/>
</dbReference>
<feature type="compositionally biased region" description="Basic and acidic residues" evidence="12">
    <location>
        <begin position="990"/>
        <end position="1026"/>
    </location>
</feature>
<dbReference type="GO" id="GO:0005856">
    <property type="term" value="C:cytoskeleton"/>
    <property type="evidence" value="ECO:0007669"/>
    <property type="project" value="TreeGrafter"/>
</dbReference>
<feature type="compositionally biased region" description="Basic and acidic residues" evidence="12">
    <location>
        <begin position="697"/>
        <end position="707"/>
    </location>
</feature>
<comment type="catalytic activity">
    <reaction evidence="9">
        <text>L-threonyl-[protein] + ATP = O-phospho-L-threonyl-[protein] + ADP + H(+)</text>
        <dbReference type="Rhea" id="RHEA:46608"/>
        <dbReference type="Rhea" id="RHEA-COMP:11060"/>
        <dbReference type="Rhea" id="RHEA-COMP:11605"/>
        <dbReference type="ChEBI" id="CHEBI:15378"/>
        <dbReference type="ChEBI" id="CHEBI:30013"/>
        <dbReference type="ChEBI" id="CHEBI:30616"/>
        <dbReference type="ChEBI" id="CHEBI:61977"/>
        <dbReference type="ChEBI" id="CHEBI:456216"/>
        <dbReference type="EC" id="2.7.12.1"/>
    </reaction>
</comment>
<evidence type="ECO:0000256" key="12">
    <source>
        <dbReference type="SAM" id="MobiDB-lite"/>
    </source>
</evidence>
<feature type="compositionally biased region" description="Low complexity" evidence="12">
    <location>
        <begin position="1331"/>
        <end position="1359"/>
    </location>
</feature>
<feature type="region of interest" description="Disordered" evidence="12">
    <location>
        <begin position="1"/>
        <end position="129"/>
    </location>
</feature>
<feature type="region of interest" description="Disordered" evidence="12">
    <location>
        <begin position="833"/>
        <end position="1312"/>
    </location>
</feature>
<evidence type="ECO:0000256" key="11">
    <source>
        <dbReference type="PROSITE-ProRule" id="PRU10141"/>
    </source>
</evidence>
<protein>
    <recommendedName>
        <fullName evidence="2">dual-specificity kinase</fullName>
        <ecNumber evidence="2">2.7.12.1</ecNumber>
    </recommendedName>
</protein>
<evidence type="ECO:0000256" key="3">
    <source>
        <dbReference type="ARBA" id="ARBA00022527"/>
    </source>
</evidence>
<feature type="compositionally biased region" description="Polar residues" evidence="12">
    <location>
        <begin position="634"/>
        <end position="644"/>
    </location>
</feature>
<feature type="compositionally biased region" description="Low complexity" evidence="12">
    <location>
        <begin position="971"/>
        <end position="987"/>
    </location>
</feature>
<feature type="region of interest" description="Disordered" evidence="12">
    <location>
        <begin position="226"/>
        <end position="248"/>
    </location>
</feature>
<dbReference type="Pfam" id="PF00069">
    <property type="entry name" value="Pkinase"/>
    <property type="match status" value="1"/>
</dbReference>
<dbReference type="SMART" id="SM00220">
    <property type="entry name" value="S_TKc"/>
    <property type="match status" value="1"/>
</dbReference>
<keyword evidence="4" id="KW-0808">Transferase</keyword>
<evidence type="ECO:0000256" key="9">
    <source>
        <dbReference type="ARBA" id="ARBA00049308"/>
    </source>
</evidence>
<dbReference type="GO" id="GO:0005524">
    <property type="term" value="F:ATP binding"/>
    <property type="evidence" value="ECO:0007669"/>
    <property type="project" value="UniProtKB-UniRule"/>
</dbReference>
<dbReference type="PANTHER" id="PTHR24058">
    <property type="entry name" value="DUAL SPECIFICITY PROTEIN KINASE"/>
    <property type="match status" value="1"/>
</dbReference>
<feature type="compositionally biased region" description="Low complexity" evidence="12">
    <location>
        <begin position="1074"/>
        <end position="1083"/>
    </location>
</feature>
<feature type="compositionally biased region" description="Low complexity" evidence="12">
    <location>
        <begin position="762"/>
        <end position="784"/>
    </location>
</feature>
<feature type="region of interest" description="Disordered" evidence="12">
    <location>
        <begin position="275"/>
        <end position="388"/>
    </location>
</feature>
<dbReference type="InterPro" id="IPR042521">
    <property type="entry name" value="DYRK"/>
</dbReference>
<feature type="compositionally biased region" description="Basic and acidic residues" evidence="12">
    <location>
        <begin position="52"/>
        <end position="63"/>
    </location>
</feature>
<feature type="compositionally biased region" description="Low complexity" evidence="12">
    <location>
        <begin position="90"/>
        <end position="106"/>
    </location>
</feature>
<feature type="compositionally biased region" description="Basic and acidic residues" evidence="12">
    <location>
        <begin position="523"/>
        <end position="535"/>
    </location>
</feature>
<comment type="catalytic activity">
    <reaction evidence="10">
        <text>L-tyrosyl-[protein] + ATP = O-phospho-L-tyrosyl-[protein] + ADP + H(+)</text>
        <dbReference type="Rhea" id="RHEA:10596"/>
        <dbReference type="Rhea" id="RHEA-COMP:10136"/>
        <dbReference type="Rhea" id="RHEA-COMP:20101"/>
        <dbReference type="ChEBI" id="CHEBI:15378"/>
        <dbReference type="ChEBI" id="CHEBI:30616"/>
        <dbReference type="ChEBI" id="CHEBI:46858"/>
        <dbReference type="ChEBI" id="CHEBI:61978"/>
        <dbReference type="ChEBI" id="CHEBI:456216"/>
        <dbReference type="EC" id="2.7.12.1"/>
    </reaction>
</comment>
<feature type="compositionally biased region" description="Basic and acidic residues" evidence="12">
    <location>
        <begin position="351"/>
        <end position="362"/>
    </location>
</feature>
<dbReference type="GO" id="GO:0005737">
    <property type="term" value="C:cytoplasm"/>
    <property type="evidence" value="ECO:0007669"/>
    <property type="project" value="TreeGrafter"/>
</dbReference>
<dbReference type="InterPro" id="IPR017441">
    <property type="entry name" value="Protein_kinase_ATP_BS"/>
</dbReference>
<dbReference type="PROSITE" id="PS00108">
    <property type="entry name" value="PROTEIN_KINASE_ST"/>
    <property type="match status" value="1"/>
</dbReference>
<feature type="compositionally biased region" description="Low complexity" evidence="12">
    <location>
        <begin position="1798"/>
        <end position="1833"/>
    </location>
</feature>
<dbReference type="InterPro" id="IPR011009">
    <property type="entry name" value="Kinase-like_dom_sf"/>
</dbReference>
<gene>
    <name evidence="14" type="ORF">NLI96_g9740</name>
</gene>
<feature type="compositionally biased region" description="Polar residues" evidence="12">
    <location>
        <begin position="1146"/>
        <end position="1155"/>
    </location>
</feature>
<evidence type="ECO:0000313" key="15">
    <source>
        <dbReference type="Proteomes" id="UP001212997"/>
    </source>
</evidence>
<dbReference type="Gene3D" id="3.30.10.30">
    <property type="entry name" value="DYRK"/>
    <property type="match status" value="1"/>
</dbReference>
<feature type="compositionally biased region" description="Low complexity" evidence="12">
    <location>
        <begin position="734"/>
        <end position="744"/>
    </location>
</feature>
<feature type="compositionally biased region" description="Low complexity" evidence="12">
    <location>
        <begin position="1207"/>
        <end position="1217"/>
    </location>
</feature>
<dbReference type="EMBL" id="JANAWD010000509">
    <property type="protein sequence ID" value="KAJ3478458.1"/>
    <property type="molecule type" value="Genomic_DNA"/>
</dbReference>
<dbReference type="PANTHER" id="PTHR24058:SF22">
    <property type="entry name" value="DUAL SPECIFICITY TYROSINE-PHOSPHORYLATION-REGULATED KINASE 4"/>
    <property type="match status" value="1"/>
</dbReference>
<evidence type="ECO:0000313" key="14">
    <source>
        <dbReference type="EMBL" id="KAJ3478458.1"/>
    </source>
</evidence>
<dbReference type="Proteomes" id="UP001212997">
    <property type="component" value="Unassembled WGS sequence"/>
</dbReference>
<dbReference type="GO" id="GO:0004712">
    <property type="term" value="F:protein serine/threonine/tyrosine kinase activity"/>
    <property type="evidence" value="ECO:0007669"/>
    <property type="project" value="UniProtKB-EC"/>
</dbReference>
<feature type="compositionally biased region" description="Low complexity" evidence="12">
    <location>
        <begin position="864"/>
        <end position="877"/>
    </location>
</feature>
<dbReference type="Gene3D" id="1.10.510.10">
    <property type="entry name" value="Transferase(Phosphotransferase) domain 1"/>
    <property type="match status" value="2"/>
</dbReference>
<dbReference type="InterPro" id="IPR000719">
    <property type="entry name" value="Prot_kinase_dom"/>
</dbReference>
<feature type="compositionally biased region" description="Polar residues" evidence="12">
    <location>
        <begin position="785"/>
        <end position="795"/>
    </location>
</feature>
<sequence>MSNQPSPNLLNLDHDNSRSKRRDKPPALHFPDTEKLSDPLYHYALDSLPKQEQPRLHVSHVEDNPAESDYEVPRSTSATSSLDPYYFGVSTPPESPSQIQPSTSTSLLPKTPDIVSATDPVTPGKDPASIDRRGLVGVGELATPRWTRSERHREIDIDEQLDEVDETEPIPIVQQGDYENDLPDSPWTIEAIDGEQEDEMEVWHHLQSFNDLLLTLSPKQLDPHHITRPLRSRRSIADESGGEEILYPRHPLPVDHSFPMPHIAAHLATYPISASNSSDGGTGAASPPSAYNPQAHRARKRTSEEFELDHSGALVSKHASAIIPAPSPKDKDKASVRRHRSLGASAAVTRPQERVKEKRRDTLSVNVKHARQASASSSSSSHGENLHSRRIHTSDFSHLPPSPSTSSIQQFLKHVSTGSTAAPSTHASHRDSHQHQTPNMAHSLLRGTQEGWSDLDDTATAEALRKLDGLSGRSARARSSVGSHVRVASTSRPTTPVKTDEQPAPTTETRRSSRRFSTFGSLSKRDGEKAKDHGVLHSPPTVGLGLSLVDPPPSKEEAGASSGDATSGSPSEKPNKKAARTSFTPKRGSASSTNYTSTPTTSSRDSASLSTATSATSVSAISSRQSTAKARRNSAGSDISSFSQDAALRDRTGSLSATGDVSEDANVPPVPPLPKDISSYKPGSQPIISSTYVGESSDEKHKARRSEIPAGRGASLEVPNFPTTPSKHHSFSLSKAPTTPTTHKAPSKKWSFTNALGKKLSKSPSSSSINDSSSSKSPSTIISPRTLSFGQQLRKSTSKDHPSATPKQSIEEWHPVNAEAMVSASSLLSQLSMNSTQATVAAPTSAPHPITTSKTPDRLVPSRSGTASSASTNLTASVPPLPHNAPLSPASSVRRGPSTKRLTPSSIPFFRRSSSQSMQFPPSGVVPSSSPTQSTSTAGGSHLRAPSNFSPTKEANHPLPSVPGSAHKKSSVLSLGLPSLLKGSSSRRSLHSDKEKSDAKSSKDSSRGKDSDKEKPKKEEKERSESRISVLMGRKRGKTLSSAQPKRAEPVALPPMQISALPPATAQRLANLKSSSSSSSSVSTPQSVTKAGSRATSQTMSSMQKHSDSSLRSRNQLPTIAGSPSVGSLAHQPTKEAKEAPPLSALNISSSLTKETPTKIPRISSRSSAANSPTLKSNGRRASAIMGTGINMQQPPSSSRGASPTNTAGTITGTGSDTIDEFGVLENNMQTPKTAHRQSVRTSPSATTSRVPRQISAPASSSATNGTHRKSNRDSISFTGLRKSSTGSVSSIQATVSQESQPPPTQSHHRFSALSPSKGLKLLTPKMSLPTARLSSSTSQSISQAIASPSSSRQSLSTPSPAPSSVDEEELAGDEEMMQYIKRQHAKKLASGVSQAELDAMLRFPEPKPPVAPSLPAAILKSSQSQHLSEYECKEILDFQSVYYIGAHSNKNLATLDNSTNNYGYDDERGDYLVVNRDHLAYRYEVKDTLGKGSFGQVLHCRDHCTGESVAIKIIRNKKRFHHQALVEIKILDSLRKWDHDEKHHVIKMTEHFYFRGHLCIAMELLSINLYELIKANGFVGFTTALIRRFTSQMLQSLALMRHHRIVHCDLKPENVLLRHPAKSAIKVIDFGSSCFEHEKSFPIFPGENEQEQLACIMEVLGIPDKDFINRSSRKRLFFDTTGAPRPVVNSKGRRRRPGTKTLSQVLRCDDELFLDFISKCLVWDPERRLKPQAALRHPFITASRRTKITPSPSAAKALLSSSSFSSRSKQVMETPKKSQISAPTPLTARSARVAAGVVPSTPSNSSTVHATLGGSARSYRASQSQSMSYHSSRTMTAK</sequence>
<dbReference type="PROSITE" id="PS50011">
    <property type="entry name" value="PROTEIN_KINASE_DOM"/>
    <property type="match status" value="1"/>
</dbReference>
<comment type="catalytic activity">
    <reaction evidence="8">
        <text>L-seryl-[protein] + ATP = O-phospho-L-seryl-[protein] + ADP + H(+)</text>
        <dbReference type="Rhea" id="RHEA:17989"/>
        <dbReference type="Rhea" id="RHEA-COMP:9863"/>
        <dbReference type="Rhea" id="RHEA-COMP:11604"/>
        <dbReference type="ChEBI" id="CHEBI:15378"/>
        <dbReference type="ChEBI" id="CHEBI:29999"/>
        <dbReference type="ChEBI" id="CHEBI:30616"/>
        <dbReference type="ChEBI" id="CHEBI:83421"/>
        <dbReference type="ChEBI" id="CHEBI:456216"/>
        <dbReference type="EC" id="2.7.12.1"/>
    </reaction>
</comment>
<feature type="compositionally biased region" description="Basic and acidic residues" evidence="12">
    <location>
        <begin position="301"/>
        <end position="310"/>
    </location>
</feature>
<feature type="region of interest" description="Disordered" evidence="12">
    <location>
        <begin position="1331"/>
        <end position="1370"/>
    </location>
</feature>
<feature type="region of interest" description="Disordered" evidence="12">
    <location>
        <begin position="471"/>
        <end position="817"/>
    </location>
</feature>
<feature type="compositionally biased region" description="Low complexity" evidence="12">
    <location>
        <begin position="589"/>
        <end position="628"/>
    </location>
</feature>
<feature type="compositionally biased region" description="Low complexity" evidence="12">
    <location>
        <begin position="1760"/>
        <end position="1770"/>
    </location>
</feature>
<keyword evidence="5 11" id="KW-0547">Nucleotide-binding</keyword>
<evidence type="ECO:0000259" key="13">
    <source>
        <dbReference type="PROSITE" id="PS50011"/>
    </source>
</evidence>
<proteinExistence type="inferred from homology"/>
<feature type="compositionally biased region" description="Low complexity" evidence="12">
    <location>
        <begin position="904"/>
        <end position="941"/>
    </location>
</feature>
<feature type="compositionally biased region" description="Polar residues" evidence="12">
    <location>
        <begin position="1240"/>
        <end position="1266"/>
    </location>
</feature>
<keyword evidence="7 11" id="KW-0067">ATP-binding</keyword>
<evidence type="ECO:0000256" key="1">
    <source>
        <dbReference type="ARBA" id="ARBA00008867"/>
    </source>
</evidence>
<feature type="compositionally biased region" description="Polar residues" evidence="12">
    <location>
        <begin position="1084"/>
        <end position="1104"/>
    </location>
</feature>
<evidence type="ECO:0000256" key="7">
    <source>
        <dbReference type="ARBA" id="ARBA00022840"/>
    </source>
</evidence>
<keyword evidence="15" id="KW-1185">Reference proteome</keyword>
<dbReference type="Gene3D" id="3.30.200.20">
    <property type="entry name" value="Phosphorylase Kinase, domain 1"/>
    <property type="match status" value="1"/>
</dbReference>
<feature type="compositionally biased region" description="Polar residues" evidence="12">
    <location>
        <begin position="413"/>
        <end position="426"/>
    </location>
</feature>
<comment type="caution">
    <text evidence="14">The sequence shown here is derived from an EMBL/GenBank/DDBJ whole genome shotgun (WGS) entry which is preliminary data.</text>
</comment>
<feature type="compositionally biased region" description="Low complexity" evidence="12">
    <location>
        <begin position="471"/>
        <end position="489"/>
    </location>
</feature>
<feature type="region of interest" description="Disordered" evidence="12">
    <location>
        <begin position="413"/>
        <end position="438"/>
    </location>
</feature>
<evidence type="ECO:0000256" key="10">
    <source>
        <dbReference type="ARBA" id="ARBA00051680"/>
    </source>
</evidence>
<feature type="domain" description="Protein kinase" evidence="13">
    <location>
        <begin position="1484"/>
        <end position="1741"/>
    </location>
</feature>
<name>A0AAD5UUX3_9APHY</name>
<evidence type="ECO:0000256" key="6">
    <source>
        <dbReference type="ARBA" id="ARBA00022777"/>
    </source>
</evidence>
<reference evidence="14" key="1">
    <citation type="submission" date="2022-07" db="EMBL/GenBank/DDBJ databases">
        <title>Genome Sequence of Physisporinus lineatus.</title>
        <authorList>
            <person name="Buettner E."/>
        </authorList>
    </citation>
    <scope>NUCLEOTIDE SEQUENCE</scope>
    <source>
        <strain evidence="14">VT162</strain>
    </source>
</reference>
<accession>A0AAD5UUX3</accession>
<feature type="compositionally biased region" description="Low complexity" evidence="12">
    <location>
        <begin position="559"/>
        <end position="572"/>
    </location>
</feature>
<evidence type="ECO:0000256" key="8">
    <source>
        <dbReference type="ARBA" id="ARBA00049003"/>
    </source>
</evidence>
<feature type="compositionally biased region" description="Polar residues" evidence="12">
    <location>
        <begin position="1274"/>
        <end position="1300"/>
    </location>
</feature>
<dbReference type="GO" id="GO:0004674">
    <property type="term" value="F:protein serine/threonine kinase activity"/>
    <property type="evidence" value="ECO:0007669"/>
    <property type="project" value="UniProtKB-KW"/>
</dbReference>
<keyword evidence="6" id="KW-0418">Kinase</keyword>
<keyword evidence="3" id="KW-0723">Serine/threonine-protein kinase</keyword>
<organism evidence="14 15">
    <name type="scientific">Meripilus lineatus</name>
    <dbReference type="NCBI Taxonomy" id="2056292"/>
    <lineage>
        <taxon>Eukaryota</taxon>
        <taxon>Fungi</taxon>
        <taxon>Dikarya</taxon>
        <taxon>Basidiomycota</taxon>
        <taxon>Agaricomycotina</taxon>
        <taxon>Agaricomycetes</taxon>
        <taxon>Polyporales</taxon>
        <taxon>Meripilaceae</taxon>
        <taxon>Meripilus</taxon>
    </lineage>
</organism>
<feature type="compositionally biased region" description="Polar residues" evidence="12">
    <location>
        <begin position="1164"/>
        <end position="1177"/>
    </location>
</feature>
<dbReference type="PROSITE" id="PS00107">
    <property type="entry name" value="PROTEIN_KINASE_ATP"/>
    <property type="match status" value="1"/>
</dbReference>
<feature type="region of interest" description="Disordered" evidence="12">
    <location>
        <begin position="1760"/>
        <end position="1839"/>
    </location>
</feature>
<feature type="binding site" evidence="11">
    <location>
        <position position="1513"/>
    </location>
    <ligand>
        <name>ATP</name>
        <dbReference type="ChEBI" id="CHEBI:30616"/>
    </ligand>
</feature>
<dbReference type="EC" id="2.7.12.1" evidence="2"/>